<evidence type="ECO:0000313" key="10">
    <source>
        <dbReference type="Proteomes" id="UP000192872"/>
    </source>
</evidence>
<dbReference type="GO" id="GO:0005886">
    <property type="term" value="C:plasma membrane"/>
    <property type="evidence" value="ECO:0007669"/>
    <property type="project" value="TreeGrafter"/>
</dbReference>
<feature type="domain" description="CcmH/CycL/Ccl2/NrfF N-terminal" evidence="8">
    <location>
        <begin position="16"/>
        <end position="158"/>
    </location>
</feature>
<keyword evidence="7" id="KW-0472">Membrane</keyword>
<reference evidence="9 10" key="1">
    <citation type="journal article" date="2017" name="Water Res.">
        <title>Comammox in drinking water systems.</title>
        <authorList>
            <person name="Wang Y."/>
            <person name="Ma L."/>
            <person name="Mao Y."/>
            <person name="Jiang X."/>
            <person name="Xia Y."/>
            <person name="Yu K."/>
            <person name="Li B."/>
            <person name="Zhang T."/>
        </authorList>
    </citation>
    <scope>NUCLEOTIDE SEQUENCE [LARGE SCALE GENOMIC DNA]</scope>
    <source>
        <strain evidence="9">SG_bin8</strain>
    </source>
</reference>
<evidence type="ECO:0000256" key="5">
    <source>
        <dbReference type="ARBA" id="ARBA00022748"/>
    </source>
</evidence>
<keyword evidence="4 7" id="KW-0732">Signal</keyword>
<dbReference type="AlphaFoldDB" id="A0A1W9HPR5"/>
<comment type="similarity">
    <text evidence="1 7">Belongs to the CcmH/CycL/Ccl2/NrfF family.</text>
</comment>
<keyword evidence="2 7" id="KW-0349">Heme</keyword>
<dbReference type="PANTHER" id="PTHR47870:SF1">
    <property type="entry name" value="CYTOCHROME C-TYPE BIOGENESIS PROTEIN CCMH"/>
    <property type="match status" value="1"/>
</dbReference>
<name>A0A1W9HPR5_9HYPH</name>
<evidence type="ECO:0000259" key="8">
    <source>
        <dbReference type="Pfam" id="PF03918"/>
    </source>
</evidence>
<keyword evidence="7" id="KW-1133">Transmembrane helix</keyword>
<keyword evidence="5" id="KW-0201">Cytochrome c-type biogenesis</keyword>
<keyword evidence="3 7" id="KW-0479">Metal-binding</keyword>
<dbReference type="Gene3D" id="1.10.8.640">
    <property type="entry name" value="Cytochrome C biogenesis protein"/>
    <property type="match status" value="1"/>
</dbReference>
<evidence type="ECO:0000256" key="4">
    <source>
        <dbReference type="ARBA" id="ARBA00022729"/>
    </source>
</evidence>
<dbReference type="InterPro" id="IPR005616">
    <property type="entry name" value="CcmH/CycL/Ccl2/NrfF_N"/>
</dbReference>
<dbReference type="STRING" id="1827387.A4S15_14235"/>
<dbReference type="CDD" id="cd16378">
    <property type="entry name" value="CcmH_N"/>
    <property type="match status" value="1"/>
</dbReference>
<evidence type="ECO:0000256" key="6">
    <source>
        <dbReference type="ARBA" id="ARBA00023004"/>
    </source>
</evidence>
<dbReference type="PANTHER" id="PTHR47870">
    <property type="entry name" value="CYTOCHROME C-TYPE BIOGENESIS PROTEIN CCMH"/>
    <property type="match status" value="1"/>
</dbReference>
<dbReference type="InterPro" id="IPR038297">
    <property type="entry name" value="CcmH/CycL/NrfF/Ccl2_sf"/>
</dbReference>
<evidence type="ECO:0000256" key="2">
    <source>
        <dbReference type="ARBA" id="ARBA00022617"/>
    </source>
</evidence>
<evidence type="ECO:0000313" key="9">
    <source>
        <dbReference type="EMBL" id="OQW49251.1"/>
    </source>
</evidence>
<accession>A0A1W9HPR5</accession>
<dbReference type="EMBL" id="LWDL01000032">
    <property type="protein sequence ID" value="OQW49251.1"/>
    <property type="molecule type" value="Genomic_DNA"/>
</dbReference>
<gene>
    <name evidence="9" type="ORF">A4S15_14235</name>
</gene>
<dbReference type="Pfam" id="PF03918">
    <property type="entry name" value="CcmH"/>
    <property type="match status" value="1"/>
</dbReference>
<evidence type="ECO:0000256" key="3">
    <source>
        <dbReference type="ARBA" id="ARBA00022723"/>
    </source>
</evidence>
<proteinExistence type="inferred from homology"/>
<feature type="transmembrane region" description="Helical" evidence="7">
    <location>
        <begin position="111"/>
        <end position="133"/>
    </location>
</feature>
<dbReference type="GO" id="GO:0017004">
    <property type="term" value="P:cytochrome complex assembly"/>
    <property type="evidence" value="ECO:0007669"/>
    <property type="project" value="UniProtKB-KW"/>
</dbReference>
<dbReference type="Proteomes" id="UP000192872">
    <property type="component" value="Unassembled WGS sequence"/>
</dbReference>
<comment type="caution">
    <text evidence="9">The sequence shown here is derived from an EMBL/GenBank/DDBJ whole genome shotgun (WGS) entry which is preliminary data.</text>
</comment>
<keyword evidence="7" id="KW-0812">Transmembrane</keyword>
<protein>
    <recommendedName>
        <fullName evidence="7">Cytochrome c-type biogenesis protein</fullName>
    </recommendedName>
</protein>
<evidence type="ECO:0000256" key="1">
    <source>
        <dbReference type="ARBA" id="ARBA00010342"/>
    </source>
</evidence>
<comment type="function">
    <text evidence="7">Possible subunit of a heme lyase.</text>
</comment>
<sequence length="177" mass="19417">MRRGASLVRCMLVSIVAILVGLCSARAVEPDEILANPQLEQRARHISRELRCMVCQNESIDESHAPLARDLRLIVRERLVAGDSDDAVFSYLTARYGDFVLLRPRLTARTLLLWLAPVLVFCGGAFVAVLAVARRRQDAATMPSPLSEAEETALSRLLAASDEQPALPKRNPPATST</sequence>
<dbReference type="InterPro" id="IPR051263">
    <property type="entry name" value="C-type_cytochrome_biogenesis"/>
</dbReference>
<dbReference type="RefSeq" id="WP_376800560.1">
    <property type="nucleotide sequence ID" value="NZ_DBNB01000033.1"/>
</dbReference>
<organism evidence="9 10">
    <name type="scientific">Candidatus Raskinella chloraquaticus</name>
    <dbReference type="NCBI Taxonomy" id="1951219"/>
    <lineage>
        <taxon>Bacteria</taxon>
        <taxon>Pseudomonadati</taxon>
        <taxon>Pseudomonadota</taxon>
        <taxon>Alphaproteobacteria</taxon>
        <taxon>Hyphomicrobiales</taxon>
        <taxon>Phreatobacteraceae</taxon>
        <taxon>Candidatus Raskinella</taxon>
    </lineage>
</organism>
<evidence type="ECO:0000256" key="7">
    <source>
        <dbReference type="RuleBase" id="RU364112"/>
    </source>
</evidence>
<keyword evidence="6 7" id="KW-0408">Iron</keyword>
<dbReference type="GO" id="GO:0046872">
    <property type="term" value="F:metal ion binding"/>
    <property type="evidence" value="ECO:0007669"/>
    <property type="project" value="UniProtKB-KW"/>
</dbReference>